<keyword evidence="5" id="KW-1185">Reference proteome</keyword>
<evidence type="ECO:0000313" key="5">
    <source>
        <dbReference type="Proteomes" id="UP000085678"/>
    </source>
</evidence>
<protein>
    <submittedName>
        <fullName evidence="6">Beta-1,3-glucan-binding protein-like</fullName>
    </submittedName>
</protein>
<dbReference type="GeneID" id="106154709"/>
<gene>
    <name evidence="6" type="primary">LOC106154709</name>
</gene>
<proteinExistence type="inferred from homology"/>
<dbReference type="PANTHER" id="PTHR10963">
    <property type="entry name" value="GLYCOSYL HYDROLASE-RELATED"/>
    <property type="match status" value="1"/>
</dbReference>
<sequence>MQGSWSFLCVLLITSVTKNNAVENLIFEDTFDTLDPKNWEHEITAWGGGNWEFEVYTDDPKNSYVRDNTLFIKPTLLKDSINPLTGQPFGESFLYNGTLDIRAMYGRCTNEMFYGCLRRGQGGQIVNPIMSARLRTKGKFSFKYGRLEVVAKMPAGDWIWPAIWLLPEDNEYGDWPRSGEIDLVEARGNRDLYGVNKSEQGVNAIGSTLHWGPIYNDNKFHLTHKTYTNKTANFADNFHKYVVDWTANGFRFSVDGHQFLEIPSPLLDENPSFPGFWAWGNQSDGGWHDQTQSNPWKNGTQLAPFDKAFHIIMNVAVGGTGGFFPDSLRDGSGNITKPWRDSDSKASATFWEAKDRWYPTWTTEGEGVAMQVKSVRVYQTEGTATSSGAILRMNSCSLLAVLFLMILAVWHF</sequence>
<dbReference type="InterPro" id="IPR013320">
    <property type="entry name" value="ConA-like_dom_sf"/>
</dbReference>
<feature type="signal peptide" evidence="3">
    <location>
        <begin position="1"/>
        <end position="21"/>
    </location>
</feature>
<dbReference type="RefSeq" id="XP_013384618.1">
    <property type="nucleotide sequence ID" value="XM_013529164.2"/>
</dbReference>
<reference evidence="6" key="1">
    <citation type="submission" date="2025-08" db="UniProtKB">
        <authorList>
            <consortium name="RefSeq"/>
        </authorList>
    </citation>
    <scope>IDENTIFICATION</scope>
    <source>
        <tissue evidence="6">Gonads</tissue>
    </source>
</reference>
<dbReference type="InterPro" id="IPR000757">
    <property type="entry name" value="Beta-glucanase-like"/>
</dbReference>
<dbReference type="STRING" id="7574.A0A1S3HEX3"/>
<accession>A0A1S3HEX3</accession>
<evidence type="ECO:0000313" key="6">
    <source>
        <dbReference type="RefSeq" id="XP_013384618.1"/>
    </source>
</evidence>
<dbReference type="GO" id="GO:0004553">
    <property type="term" value="F:hydrolase activity, hydrolyzing O-glycosyl compounds"/>
    <property type="evidence" value="ECO:0007669"/>
    <property type="project" value="InterPro"/>
</dbReference>
<dbReference type="PROSITE" id="PS51762">
    <property type="entry name" value="GH16_2"/>
    <property type="match status" value="1"/>
</dbReference>
<keyword evidence="3" id="KW-0732">Signal</keyword>
<dbReference type="PANTHER" id="PTHR10963:SF55">
    <property type="entry name" value="GLYCOSIDE HYDROLASE FAMILY 16 PROTEIN"/>
    <property type="match status" value="1"/>
</dbReference>
<comment type="similarity">
    <text evidence="1">Belongs to the glycosyl hydrolase 16 family.</text>
</comment>
<dbReference type="Pfam" id="PF00722">
    <property type="entry name" value="Glyco_hydro_16"/>
    <property type="match status" value="1"/>
</dbReference>
<feature type="transmembrane region" description="Helical" evidence="2">
    <location>
        <begin position="389"/>
        <end position="410"/>
    </location>
</feature>
<dbReference type="Gene3D" id="2.60.120.200">
    <property type="match status" value="1"/>
</dbReference>
<dbReference type="SUPFAM" id="SSF49899">
    <property type="entry name" value="Concanavalin A-like lectins/glucanases"/>
    <property type="match status" value="1"/>
</dbReference>
<dbReference type="GO" id="GO:0005975">
    <property type="term" value="P:carbohydrate metabolic process"/>
    <property type="evidence" value="ECO:0007669"/>
    <property type="project" value="InterPro"/>
</dbReference>
<dbReference type="InterPro" id="IPR050546">
    <property type="entry name" value="Glycosyl_Hydrlase_16"/>
</dbReference>
<keyword evidence="2" id="KW-0812">Transmembrane</keyword>
<evidence type="ECO:0000259" key="4">
    <source>
        <dbReference type="PROSITE" id="PS51762"/>
    </source>
</evidence>
<feature type="domain" description="GH16" evidence="4">
    <location>
        <begin position="44"/>
        <end position="383"/>
    </location>
</feature>
<dbReference type="AlphaFoldDB" id="A0A1S3HEX3"/>
<keyword evidence="2" id="KW-1133">Transmembrane helix</keyword>
<name>A0A1S3HEX3_LINAN</name>
<evidence type="ECO:0000256" key="3">
    <source>
        <dbReference type="SAM" id="SignalP"/>
    </source>
</evidence>
<dbReference type="KEGG" id="lak:106154709"/>
<dbReference type="OrthoDB" id="4781at2759"/>
<dbReference type="FunCoup" id="A0A1S3HEX3">
    <property type="interactions" value="65"/>
</dbReference>
<dbReference type="InParanoid" id="A0A1S3HEX3"/>
<dbReference type="Proteomes" id="UP000085678">
    <property type="component" value="Unplaced"/>
</dbReference>
<organism evidence="5 6">
    <name type="scientific">Lingula anatina</name>
    <name type="common">Brachiopod</name>
    <name type="synonym">Lingula unguis</name>
    <dbReference type="NCBI Taxonomy" id="7574"/>
    <lineage>
        <taxon>Eukaryota</taxon>
        <taxon>Metazoa</taxon>
        <taxon>Spiralia</taxon>
        <taxon>Lophotrochozoa</taxon>
        <taxon>Brachiopoda</taxon>
        <taxon>Linguliformea</taxon>
        <taxon>Lingulata</taxon>
        <taxon>Lingulida</taxon>
        <taxon>Linguloidea</taxon>
        <taxon>Lingulidae</taxon>
        <taxon>Lingula</taxon>
    </lineage>
</organism>
<dbReference type="CDD" id="cd08024">
    <property type="entry name" value="GH16_CCF"/>
    <property type="match status" value="1"/>
</dbReference>
<evidence type="ECO:0000256" key="1">
    <source>
        <dbReference type="ARBA" id="ARBA00006865"/>
    </source>
</evidence>
<feature type="chain" id="PRO_5010182574" evidence="3">
    <location>
        <begin position="22"/>
        <end position="412"/>
    </location>
</feature>
<evidence type="ECO:0000256" key="2">
    <source>
        <dbReference type="SAM" id="Phobius"/>
    </source>
</evidence>
<keyword evidence="2" id="KW-0472">Membrane</keyword>